<feature type="domain" description="Cobalamin-independent methionine synthase MetE C-terminal/archaeal" evidence="1">
    <location>
        <begin position="13"/>
        <end position="345"/>
    </location>
</feature>
<dbReference type="GO" id="GO:0008270">
    <property type="term" value="F:zinc ion binding"/>
    <property type="evidence" value="ECO:0007669"/>
    <property type="project" value="InterPro"/>
</dbReference>
<dbReference type="Gene3D" id="3.20.20.210">
    <property type="match status" value="1"/>
</dbReference>
<evidence type="ECO:0000313" key="2">
    <source>
        <dbReference type="EMBL" id="RHA94498.1"/>
    </source>
</evidence>
<organism evidence="2 3">
    <name type="scientific">Agathobacter rectalis</name>
    <dbReference type="NCBI Taxonomy" id="39491"/>
    <lineage>
        <taxon>Bacteria</taxon>
        <taxon>Bacillati</taxon>
        <taxon>Bacillota</taxon>
        <taxon>Clostridia</taxon>
        <taxon>Lachnospirales</taxon>
        <taxon>Lachnospiraceae</taxon>
        <taxon>Agathobacter</taxon>
    </lineage>
</organism>
<dbReference type="NCBIfam" id="NF005085">
    <property type="entry name" value="PRK06520.1"/>
    <property type="match status" value="1"/>
</dbReference>
<dbReference type="PANTHER" id="PTHR43844:SF1">
    <property type="entry name" value="METHIONINE SYNTHASE"/>
    <property type="match status" value="1"/>
</dbReference>
<dbReference type="CDD" id="cd03311">
    <property type="entry name" value="CIMS_C_terminal_like"/>
    <property type="match status" value="1"/>
</dbReference>
<name>A0A413U867_9FIRM</name>
<dbReference type="EMBL" id="QSFZ01000001">
    <property type="protein sequence ID" value="RHA94498.1"/>
    <property type="molecule type" value="Genomic_DNA"/>
</dbReference>
<comment type="caution">
    <text evidence="2">The sequence shown here is derived from an EMBL/GenBank/DDBJ whole genome shotgun (WGS) entry which is preliminary data.</text>
</comment>
<sequence length="371" mass="42022">MSTLKTPFRYDFVGSFLRPEKLKAAKKAFEGGTITQEELDRVTDECVTEIVAKQKVAGYHAITDGEFRRKFWHLDFMWGFEGVTHEKDGGGVQFNGEMADLEATYLVGKVKAKVHPFVEYFKFLKQFEDEQTVAKYTIPAPAQMYQQMIVPHNIEQTRKFYATDDELIEDIGKAYQDVIKQFYAAGCRNLQLDDCTWGAIVGDAAKQRYQSLGVDIEEVKARLLKVNNLALEGRPEDMVITSHICRGNYHSTFFTSGPYDSVADYVFAQEHVDALLLEYDDARSGGFAPLAKVSPDKKVVLGLITTKKPELEGKDNVIARIHEAEKYIPLERLCLSPQCGFASCEIGNKITEEQQWAKLALVKEIAEEVWK</sequence>
<dbReference type="Pfam" id="PF01717">
    <property type="entry name" value="Meth_synt_2"/>
    <property type="match status" value="1"/>
</dbReference>
<reference evidence="2 3" key="1">
    <citation type="submission" date="2018-08" db="EMBL/GenBank/DDBJ databases">
        <title>A genome reference for cultivated species of the human gut microbiota.</title>
        <authorList>
            <person name="Zou Y."/>
            <person name="Xue W."/>
            <person name="Luo G."/>
        </authorList>
    </citation>
    <scope>NUCLEOTIDE SEQUENCE [LARGE SCALE GENOMIC DNA]</scope>
    <source>
        <strain evidence="2 3">AM42-17AT</strain>
    </source>
</reference>
<proteinExistence type="predicted"/>
<dbReference type="PANTHER" id="PTHR43844">
    <property type="entry name" value="METHIONINE SYNTHASE"/>
    <property type="match status" value="1"/>
</dbReference>
<keyword evidence="2" id="KW-0808">Transferase</keyword>
<dbReference type="GO" id="GO:0032259">
    <property type="term" value="P:methylation"/>
    <property type="evidence" value="ECO:0007669"/>
    <property type="project" value="UniProtKB-KW"/>
</dbReference>
<dbReference type="EC" id="2.1.1.14" evidence="2"/>
<protein>
    <submittedName>
        <fullName evidence="2">5-methyltetrahydropteroyltriglutamate--homocysteine S-methyltransferase</fullName>
        <ecNumber evidence="2">2.1.1.14</ecNumber>
    </submittedName>
</protein>
<dbReference type="RefSeq" id="WP_118332567.1">
    <property type="nucleotide sequence ID" value="NZ_QSFZ01000001.1"/>
</dbReference>
<dbReference type="SUPFAM" id="SSF51726">
    <property type="entry name" value="UROD/MetE-like"/>
    <property type="match status" value="1"/>
</dbReference>
<evidence type="ECO:0000313" key="3">
    <source>
        <dbReference type="Proteomes" id="UP000286220"/>
    </source>
</evidence>
<dbReference type="AlphaFoldDB" id="A0A413U867"/>
<accession>A0A413U867</accession>
<dbReference type="InterPro" id="IPR038071">
    <property type="entry name" value="UROD/MetE-like_sf"/>
</dbReference>
<dbReference type="GO" id="GO:0009086">
    <property type="term" value="P:methionine biosynthetic process"/>
    <property type="evidence" value="ECO:0007669"/>
    <property type="project" value="InterPro"/>
</dbReference>
<dbReference type="Proteomes" id="UP000286220">
    <property type="component" value="Unassembled WGS sequence"/>
</dbReference>
<dbReference type="GO" id="GO:0003871">
    <property type="term" value="F:5-methyltetrahydropteroyltriglutamate-homocysteine S-methyltransferase activity"/>
    <property type="evidence" value="ECO:0007669"/>
    <property type="project" value="UniProtKB-EC"/>
</dbReference>
<evidence type="ECO:0000259" key="1">
    <source>
        <dbReference type="Pfam" id="PF01717"/>
    </source>
</evidence>
<keyword evidence="2" id="KW-0489">Methyltransferase</keyword>
<gene>
    <name evidence="2" type="ORF">DW912_00065</name>
</gene>
<dbReference type="InterPro" id="IPR002629">
    <property type="entry name" value="Met_Synth_C/arc"/>
</dbReference>